<evidence type="ECO:0000256" key="2">
    <source>
        <dbReference type="ARBA" id="ARBA00022692"/>
    </source>
</evidence>
<keyword evidence="2 5" id="KW-0812">Transmembrane</keyword>
<feature type="transmembrane region" description="Helical" evidence="5">
    <location>
        <begin position="71"/>
        <end position="90"/>
    </location>
</feature>
<evidence type="ECO:0000313" key="7">
    <source>
        <dbReference type="Proteomes" id="UP000270046"/>
    </source>
</evidence>
<evidence type="ECO:0000313" key="6">
    <source>
        <dbReference type="EMBL" id="AYL95401.1"/>
    </source>
</evidence>
<evidence type="ECO:0000256" key="5">
    <source>
        <dbReference type="SAM" id="Phobius"/>
    </source>
</evidence>
<evidence type="ECO:0000256" key="4">
    <source>
        <dbReference type="ARBA" id="ARBA00023136"/>
    </source>
</evidence>
<evidence type="ECO:0000256" key="1">
    <source>
        <dbReference type="ARBA" id="ARBA00004141"/>
    </source>
</evidence>
<dbReference type="InterPro" id="IPR032808">
    <property type="entry name" value="DoxX"/>
</dbReference>
<proteinExistence type="predicted"/>
<name>A0A494VNS5_9SPHI</name>
<accession>A0A494VNS5</accession>
<dbReference type="AlphaFoldDB" id="A0A494VNS5"/>
<dbReference type="Pfam" id="PF07681">
    <property type="entry name" value="DoxX"/>
    <property type="match status" value="1"/>
</dbReference>
<evidence type="ECO:0000256" key="3">
    <source>
        <dbReference type="ARBA" id="ARBA00022989"/>
    </source>
</evidence>
<feature type="transmembrane region" description="Helical" evidence="5">
    <location>
        <begin position="7"/>
        <end position="26"/>
    </location>
</feature>
<reference evidence="6 7" key="1">
    <citation type="submission" date="2018-10" db="EMBL/GenBank/DDBJ databases">
        <title>Genome sequencing of Mucilaginibacter sp. HYN0043.</title>
        <authorList>
            <person name="Kim M."/>
            <person name="Yi H."/>
        </authorList>
    </citation>
    <scope>NUCLEOTIDE SEQUENCE [LARGE SCALE GENOMIC DNA]</scope>
    <source>
        <strain evidence="6 7">HYN0043</strain>
    </source>
</reference>
<keyword evidence="3 5" id="KW-1133">Transmembrane helix</keyword>
<gene>
    <name evidence="6" type="ORF">HYN43_008900</name>
</gene>
<dbReference type="Proteomes" id="UP000270046">
    <property type="component" value="Chromosome"/>
</dbReference>
<dbReference type="GO" id="GO:0016020">
    <property type="term" value="C:membrane"/>
    <property type="evidence" value="ECO:0007669"/>
    <property type="project" value="UniProtKB-SubCell"/>
</dbReference>
<sequence>MLDLIRILLGLSLIAKGWVIMMKFPYIRDVIMASGSGHPDPVNVNLILNSAIYSYLISGSLIFLGLMTRAAALIGLLVITASILFADFLSPFMNTDIWVNGLVMALQVQFMVIGSGPVSLDKLIGGFKFGRHRRRLNA</sequence>
<feature type="transmembrane region" description="Helical" evidence="5">
    <location>
        <begin position="46"/>
        <end position="64"/>
    </location>
</feature>
<keyword evidence="4 5" id="KW-0472">Membrane</keyword>
<comment type="subcellular location">
    <subcellularLocation>
        <location evidence="1">Membrane</location>
        <topology evidence="1">Multi-pass membrane protein</topology>
    </subcellularLocation>
</comment>
<dbReference type="KEGG" id="muh:HYN43_008900"/>
<keyword evidence="7" id="KW-1185">Reference proteome</keyword>
<organism evidence="6 7">
    <name type="scientific">Mucilaginibacter celer</name>
    <dbReference type="NCBI Taxonomy" id="2305508"/>
    <lineage>
        <taxon>Bacteria</taxon>
        <taxon>Pseudomonadati</taxon>
        <taxon>Bacteroidota</taxon>
        <taxon>Sphingobacteriia</taxon>
        <taxon>Sphingobacteriales</taxon>
        <taxon>Sphingobacteriaceae</taxon>
        <taxon>Mucilaginibacter</taxon>
    </lineage>
</organism>
<feature type="transmembrane region" description="Helical" evidence="5">
    <location>
        <begin position="102"/>
        <end position="124"/>
    </location>
</feature>
<protein>
    <submittedName>
        <fullName evidence="6">DoxX family membrane protein</fullName>
    </submittedName>
</protein>
<dbReference type="EMBL" id="CP032869">
    <property type="protein sequence ID" value="AYL95401.1"/>
    <property type="molecule type" value="Genomic_DNA"/>
</dbReference>